<gene>
    <name evidence="2" type="ORF">JOB18_023874</name>
</gene>
<sequence length="100" mass="11124">MLMSDPITLSSGGLEAWNNVVRSQECGEGAESNEGTFSGFRPENRSTAAEESSILQPLSWALPCHLTHLQSSDKHQCEINQGFGRQEQDMEQGRKRARMD</sequence>
<evidence type="ECO:0000313" key="3">
    <source>
        <dbReference type="Proteomes" id="UP000693946"/>
    </source>
</evidence>
<dbReference type="Proteomes" id="UP000693946">
    <property type="component" value="Linkage Group LG19"/>
</dbReference>
<organism evidence="2 3">
    <name type="scientific">Solea senegalensis</name>
    <name type="common">Senegalese sole</name>
    <dbReference type="NCBI Taxonomy" id="28829"/>
    <lineage>
        <taxon>Eukaryota</taxon>
        <taxon>Metazoa</taxon>
        <taxon>Chordata</taxon>
        <taxon>Craniata</taxon>
        <taxon>Vertebrata</taxon>
        <taxon>Euteleostomi</taxon>
        <taxon>Actinopterygii</taxon>
        <taxon>Neopterygii</taxon>
        <taxon>Teleostei</taxon>
        <taxon>Neoteleostei</taxon>
        <taxon>Acanthomorphata</taxon>
        <taxon>Carangaria</taxon>
        <taxon>Pleuronectiformes</taxon>
        <taxon>Pleuronectoidei</taxon>
        <taxon>Soleidae</taxon>
        <taxon>Solea</taxon>
    </lineage>
</organism>
<dbReference type="EMBL" id="JAGKHQ010000011">
    <property type="protein sequence ID" value="KAG7505103.1"/>
    <property type="molecule type" value="Genomic_DNA"/>
</dbReference>
<evidence type="ECO:0000256" key="1">
    <source>
        <dbReference type="SAM" id="MobiDB-lite"/>
    </source>
</evidence>
<evidence type="ECO:0000313" key="2">
    <source>
        <dbReference type="EMBL" id="KAG7505103.1"/>
    </source>
</evidence>
<keyword evidence="3" id="KW-1185">Reference proteome</keyword>
<feature type="region of interest" description="Disordered" evidence="1">
    <location>
        <begin position="77"/>
        <end position="100"/>
    </location>
</feature>
<reference evidence="2 3" key="1">
    <citation type="journal article" date="2021" name="Sci. Rep.">
        <title>Chromosome anchoring in Senegalese sole (Solea senegalensis) reveals sex-associated markers and genome rearrangements in flatfish.</title>
        <authorList>
            <person name="Guerrero-Cozar I."/>
            <person name="Gomez-Garrido J."/>
            <person name="Berbel C."/>
            <person name="Martinez-Blanch J.F."/>
            <person name="Alioto T."/>
            <person name="Claros M.G."/>
            <person name="Gagnaire P.A."/>
            <person name="Manchado M."/>
        </authorList>
    </citation>
    <scope>NUCLEOTIDE SEQUENCE [LARGE SCALE GENOMIC DNA]</scope>
    <source>
        <strain evidence="2">Sse05_10M</strain>
    </source>
</reference>
<feature type="compositionally biased region" description="Basic and acidic residues" evidence="1">
    <location>
        <begin position="86"/>
        <end position="100"/>
    </location>
</feature>
<accession>A0AAV6RI91</accession>
<protein>
    <submittedName>
        <fullName evidence="2">Uncharacterized protein</fullName>
    </submittedName>
</protein>
<dbReference type="AlphaFoldDB" id="A0AAV6RI91"/>
<comment type="caution">
    <text evidence="2">The sequence shown here is derived from an EMBL/GenBank/DDBJ whole genome shotgun (WGS) entry which is preliminary data.</text>
</comment>
<name>A0AAV6RI91_SOLSE</name>
<proteinExistence type="predicted"/>
<feature type="region of interest" description="Disordered" evidence="1">
    <location>
        <begin position="26"/>
        <end position="52"/>
    </location>
</feature>